<evidence type="ECO:0000313" key="4">
    <source>
        <dbReference type="Proteomes" id="UP001206128"/>
    </source>
</evidence>
<dbReference type="Pfam" id="PF14361">
    <property type="entry name" value="RsbRD_N"/>
    <property type="match status" value="1"/>
</dbReference>
<dbReference type="PANTHER" id="PTHR33744">
    <property type="entry name" value="CARBOHYDRATE DIACID REGULATOR"/>
    <property type="match status" value="1"/>
</dbReference>
<dbReference type="InterPro" id="IPR025751">
    <property type="entry name" value="RsbRD_N_dom"/>
</dbReference>
<protein>
    <submittedName>
        <fullName evidence="3">DNA-binding transcriptional regulator, PucR family</fullName>
    </submittedName>
</protein>
<dbReference type="Proteomes" id="UP001206128">
    <property type="component" value="Unassembled WGS sequence"/>
</dbReference>
<dbReference type="Pfam" id="PF13556">
    <property type="entry name" value="HTH_30"/>
    <property type="match status" value="1"/>
</dbReference>
<evidence type="ECO:0000259" key="1">
    <source>
        <dbReference type="Pfam" id="PF13556"/>
    </source>
</evidence>
<dbReference type="AlphaFoldDB" id="A0AAE3GIH4"/>
<dbReference type="RefSeq" id="WP_253775912.1">
    <property type="nucleotide sequence ID" value="NZ_JAMTCK010000013.1"/>
</dbReference>
<sequence length="398" mass="42681">MPAARRSDQLREVLRAMTADVVVDEVLRAARASSPDVARLPETENRRHVRSLLTLVLDCLDRGEPPDDERVAAAEELGAARAAQGVPISALLRGVQASRAHAVRIAIARGRAAGVPDDVLVELVLDVDHCTDALERHIISGYHTATLQLSRTARDVRTRLLRRLLLPGAADPPSAEELQHAGLRPDGHYHCLVSDVTDPVQARTLEQRLLRLGGVHGLVDGRLTGLSARPPATDEFTTTALLIAAPAVPLGSLRDIHALCTAALPIAASQGRRGVCALTDLAGETALGVQPLLAELLSTALLGQLDPADDFHHELAHTALAYLDHGQRLGPTATALHVHPNTVRYRLDRLAHITGLPLGEPAPGDRSTVLDALRAWWALHTWLARACPPRPVRRPAPG</sequence>
<evidence type="ECO:0000259" key="2">
    <source>
        <dbReference type="Pfam" id="PF14361"/>
    </source>
</evidence>
<organism evidence="3 4">
    <name type="scientific">Goodfellowiella coeruleoviolacea</name>
    <dbReference type="NCBI Taxonomy" id="334858"/>
    <lineage>
        <taxon>Bacteria</taxon>
        <taxon>Bacillati</taxon>
        <taxon>Actinomycetota</taxon>
        <taxon>Actinomycetes</taxon>
        <taxon>Pseudonocardiales</taxon>
        <taxon>Pseudonocardiaceae</taxon>
        <taxon>Goodfellowiella</taxon>
    </lineage>
</organism>
<accession>A0AAE3GIH4</accession>
<dbReference type="InterPro" id="IPR042070">
    <property type="entry name" value="PucR_C-HTH_sf"/>
</dbReference>
<gene>
    <name evidence="3" type="ORF">LX83_005121</name>
</gene>
<dbReference type="Gene3D" id="1.10.10.2840">
    <property type="entry name" value="PucR C-terminal helix-turn-helix domain"/>
    <property type="match status" value="1"/>
</dbReference>
<reference evidence="3" key="1">
    <citation type="submission" date="2022-06" db="EMBL/GenBank/DDBJ databases">
        <title>Genomic Encyclopedia of Archaeal and Bacterial Type Strains, Phase II (KMG-II): from individual species to whole genera.</title>
        <authorList>
            <person name="Goeker M."/>
        </authorList>
    </citation>
    <scope>NUCLEOTIDE SEQUENCE</scope>
    <source>
        <strain evidence="3">DSM 43935</strain>
    </source>
</reference>
<comment type="caution">
    <text evidence="3">The sequence shown here is derived from an EMBL/GenBank/DDBJ whole genome shotgun (WGS) entry which is preliminary data.</text>
</comment>
<proteinExistence type="predicted"/>
<dbReference type="GO" id="GO:0003677">
    <property type="term" value="F:DNA binding"/>
    <property type="evidence" value="ECO:0007669"/>
    <property type="project" value="UniProtKB-KW"/>
</dbReference>
<keyword evidence="4" id="KW-1185">Reference proteome</keyword>
<dbReference type="PANTHER" id="PTHR33744:SF7">
    <property type="entry name" value="PUCR FAMILY TRANSCRIPTIONAL REGULATOR"/>
    <property type="match status" value="1"/>
</dbReference>
<name>A0AAE3GIH4_9PSEU</name>
<feature type="domain" description="PucR C-terminal helix-turn-helix" evidence="1">
    <location>
        <begin position="315"/>
        <end position="362"/>
    </location>
</feature>
<dbReference type="InterPro" id="IPR025736">
    <property type="entry name" value="PucR_C-HTH_dom"/>
</dbReference>
<dbReference type="EMBL" id="JAMTCK010000013">
    <property type="protein sequence ID" value="MCP2168243.1"/>
    <property type="molecule type" value="Genomic_DNA"/>
</dbReference>
<evidence type="ECO:0000313" key="3">
    <source>
        <dbReference type="EMBL" id="MCP2168243.1"/>
    </source>
</evidence>
<dbReference type="InterPro" id="IPR051448">
    <property type="entry name" value="CdaR-like_regulators"/>
</dbReference>
<keyword evidence="3" id="KW-0238">DNA-binding</keyword>
<feature type="domain" description="RsbT co-antagonist protein RsbRD N-terminal" evidence="2">
    <location>
        <begin position="22"/>
        <end position="157"/>
    </location>
</feature>